<keyword evidence="4" id="KW-1185">Reference proteome</keyword>
<dbReference type="InterPro" id="IPR001810">
    <property type="entry name" value="F-box_dom"/>
</dbReference>
<name>A0ABQ7K9I2_9FUNG</name>
<feature type="domain" description="F-box" evidence="2">
    <location>
        <begin position="124"/>
        <end position="156"/>
    </location>
</feature>
<dbReference type="InterPro" id="IPR036047">
    <property type="entry name" value="F-box-like_dom_sf"/>
</dbReference>
<evidence type="ECO:0000313" key="3">
    <source>
        <dbReference type="EMBL" id="KAG0293577.1"/>
    </source>
</evidence>
<evidence type="ECO:0000256" key="1">
    <source>
        <dbReference type="SAM" id="MobiDB-lite"/>
    </source>
</evidence>
<dbReference type="Gene3D" id="1.20.1280.50">
    <property type="match status" value="1"/>
</dbReference>
<dbReference type="Proteomes" id="UP001194696">
    <property type="component" value="Unassembled WGS sequence"/>
</dbReference>
<dbReference type="Gene3D" id="3.80.10.10">
    <property type="entry name" value="Ribonuclease Inhibitor"/>
    <property type="match status" value="1"/>
</dbReference>
<evidence type="ECO:0000259" key="2">
    <source>
        <dbReference type="Pfam" id="PF12937"/>
    </source>
</evidence>
<reference evidence="3 4" key="1">
    <citation type="journal article" date="2020" name="Fungal Divers.">
        <title>Resolving the Mortierellaceae phylogeny through synthesis of multi-gene phylogenetics and phylogenomics.</title>
        <authorList>
            <person name="Vandepol N."/>
            <person name="Liber J."/>
            <person name="Desiro A."/>
            <person name="Na H."/>
            <person name="Kennedy M."/>
            <person name="Barry K."/>
            <person name="Grigoriev I.V."/>
            <person name="Miller A.N."/>
            <person name="O'Donnell K."/>
            <person name="Stajich J.E."/>
            <person name="Bonito G."/>
        </authorList>
    </citation>
    <scope>NUCLEOTIDE SEQUENCE [LARGE SCALE GENOMIC DNA]</scope>
    <source>
        <strain evidence="3 4">AD045</strain>
    </source>
</reference>
<protein>
    <recommendedName>
        <fullName evidence="2">F-box domain-containing protein</fullName>
    </recommendedName>
</protein>
<feature type="region of interest" description="Disordered" evidence="1">
    <location>
        <begin position="1"/>
        <end position="47"/>
    </location>
</feature>
<comment type="caution">
    <text evidence="3">The sequence shown here is derived from an EMBL/GenBank/DDBJ whole genome shotgun (WGS) entry which is preliminary data.</text>
</comment>
<proteinExistence type="predicted"/>
<sequence>MMESEGVPSWSQPEKEIYEEDVDQDYTYGYNDDEDGYNYDNDDNYYDNNDDYYYYDKKGNMCSDVYDDFSFKAKAPPTPARSRSSPAPKPSFKSPKPQPVVSISSSDRKSSSDTSSDTTTLIFPPEVLHLIFSYLDNTTLCHSICYVSHQFNAIAKCYIECLWTLGRQKDEDILLKKLRLGKVNVLKIRYSKTPPIDSGRQSPFNEWNQAWKRFRDLVTQPIDSTKGSIEGVSDDQSAVDRLSDTTDAMKISDEKGQAPCLLHSVKKLIMDGGDLWTPGFLPGLLPFAQSVQILVLNPLDWSKTVSVQREWCKIYEIPLYSILQICPSIRTLVIQGAASLCLNKDAHSTPAMSTEPSFQLSRFIMRNVTVTQEILDNFLSSCPQLVSFRATNIHIRAAGTTYRSLLDTPSLSVEPLLQRAAFLCPNLVDLSITPSVSASIHTFELLLAKIAEFYPRTKHLNVLADSPMDCINPSWIPTPSVAKFLAQVTSINFVGRSHSAQQMDRLLRHTKALECLASLNSPYLRLRKIEYPKGQYLSLRTSWRCLNLRKVDLVVLEVERQKDVFRHLTYACPNVEHLTLHLSELRIGQDELTVQVTYENYLKRGFKLNWYRRSRLPLHRLMRRTGRYYGCIASRTIRTEHWTTYEGTLWALGGMSRLETLVLRCQNVKGVLCPKDFNFMRIPATSGRGKGGRGDKNENALKGRVFCHRLKALEVISTPAPRCGLSKEAPIEDKTAFMTVLRSMRPQVEYRF</sequence>
<feature type="compositionally biased region" description="Acidic residues" evidence="1">
    <location>
        <begin position="31"/>
        <end position="47"/>
    </location>
</feature>
<feature type="compositionally biased region" description="Low complexity" evidence="1">
    <location>
        <begin position="74"/>
        <end position="95"/>
    </location>
</feature>
<dbReference type="Pfam" id="PF12937">
    <property type="entry name" value="F-box-like"/>
    <property type="match status" value="1"/>
</dbReference>
<organism evidence="3 4">
    <name type="scientific">Linnemannia gamsii</name>
    <dbReference type="NCBI Taxonomy" id="64522"/>
    <lineage>
        <taxon>Eukaryota</taxon>
        <taxon>Fungi</taxon>
        <taxon>Fungi incertae sedis</taxon>
        <taxon>Mucoromycota</taxon>
        <taxon>Mortierellomycotina</taxon>
        <taxon>Mortierellomycetes</taxon>
        <taxon>Mortierellales</taxon>
        <taxon>Mortierellaceae</taxon>
        <taxon>Linnemannia</taxon>
    </lineage>
</organism>
<dbReference type="EMBL" id="JAAAIM010000150">
    <property type="protein sequence ID" value="KAG0293577.1"/>
    <property type="molecule type" value="Genomic_DNA"/>
</dbReference>
<dbReference type="InterPro" id="IPR032675">
    <property type="entry name" value="LRR_dom_sf"/>
</dbReference>
<evidence type="ECO:0000313" key="4">
    <source>
        <dbReference type="Proteomes" id="UP001194696"/>
    </source>
</evidence>
<gene>
    <name evidence="3" type="ORF">BGZ96_002622</name>
</gene>
<dbReference type="SUPFAM" id="SSF81383">
    <property type="entry name" value="F-box domain"/>
    <property type="match status" value="1"/>
</dbReference>
<dbReference type="CDD" id="cd09917">
    <property type="entry name" value="F-box_SF"/>
    <property type="match status" value="1"/>
</dbReference>
<accession>A0ABQ7K9I2</accession>
<feature type="region of interest" description="Disordered" evidence="1">
    <location>
        <begin position="74"/>
        <end position="118"/>
    </location>
</feature>